<dbReference type="Proteomes" id="UP000019149">
    <property type="component" value="Unassembled WGS sequence"/>
</dbReference>
<dbReference type="AlphaFoldDB" id="W6UXQ0"/>
<dbReference type="KEGG" id="egl:EGR_01833"/>
<accession>W6UXQ0</accession>
<dbReference type="GeneID" id="36337548"/>
<sequence length="57" mass="6198">MVQVPPMAISLPDHIVWVFVRSLVFDAVPGRQSKYARSGFDLGMGGLPVPVVSPRGY</sequence>
<keyword evidence="2" id="KW-1185">Reference proteome</keyword>
<organism evidence="1 2">
    <name type="scientific">Echinococcus granulosus</name>
    <name type="common">Hydatid tapeworm</name>
    <dbReference type="NCBI Taxonomy" id="6210"/>
    <lineage>
        <taxon>Eukaryota</taxon>
        <taxon>Metazoa</taxon>
        <taxon>Spiralia</taxon>
        <taxon>Lophotrochozoa</taxon>
        <taxon>Platyhelminthes</taxon>
        <taxon>Cestoda</taxon>
        <taxon>Eucestoda</taxon>
        <taxon>Cyclophyllidea</taxon>
        <taxon>Taeniidae</taxon>
        <taxon>Echinococcus</taxon>
        <taxon>Echinococcus granulosus group</taxon>
    </lineage>
</organism>
<comment type="caution">
    <text evidence="1">The sequence shown here is derived from an EMBL/GenBank/DDBJ whole genome shotgun (WGS) entry which is preliminary data.</text>
</comment>
<proteinExistence type="predicted"/>
<dbReference type="RefSeq" id="XP_024354538.1">
    <property type="nucleotide sequence ID" value="XM_024491082.1"/>
</dbReference>
<reference evidence="1 2" key="1">
    <citation type="journal article" date="2013" name="Nat. Genet.">
        <title>The genome of the hydatid tapeworm Echinococcus granulosus.</title>
        <authorList>
            <person name="Zheng H."/>
            <person name="Zhang W."/>
            <person name="Zhang L."/>
            <person name="Zhang Z."/>
            <person name="Li J."/>
            <person name="Lu G."/>
            <person name="Zhu Y."/>
            <person name="Wang Y."/>
            <person name="Huang Y."/>
            <person name="Liu J."/>
            <person name="Kang H."/>
            <person name="Chen J."/>
            <person name="Wang L."/>
            <person name="Chen A."/>
            <person name="Yu S."/>
            <person name="Gao Z."/>
            <person name="Jin L."/>
            <person name="Gu W."/>
            <person name="Wang Z."/>
            <person name="Zhao L."/>
            <person name="Shi B."/>
            <person name="Wen H."/>
            <person name="Lin R."/>
            <person name="Jones M.K."/>
            <person name="Brejova B."/>
            <person name="Vinar T."/>
            <person name="Zhao G."/>
            <person name="McManus D.P."/>
            <person name="Chen Z."/>
            <person name="Zhou Y."/>
            <person name="Wang S."/>
        </authorList>
    </citation>
    <scope>NUCLEOTIDE SEQUENCE [LARGE SCALE GENOMIC DNA]</scope>
</reference>
<evidence type="ECO:0000313" key="1">
    <source>
        <dbReference type="EMBL" id="EUB63342.1"/>
    </source>
</evidence>
<protein>
    <submittedName>
        <fullName evidence="1">Uncharacterized protein</fullName>
    </submittedName>
</protein>
<evidence type="ECO:0000313" key="2">
    <source>
        <dbReference type="Proteomes" id="UP000019149"/>
    </source>
</evidence>
<dbReference type="CTD" id="36337548"/>
<gene>
    <name evidence="1" type="ORF">EGR_01833</name>
</gene>
<name>W6UXQ0_ECHGR</name>
<dbReference type="EMBL" id="APAU02000007">
    <property type="protein sequence ID" value="EUB63342.1"/>
    <property type="molecule type" value="Genomic_DNA"/>
</dbReference>